<dbReference type="AlphaFoldDB" id="A0A941VYD7"/>
<proteinExistence type="predicted"/>
<name>A0A941VYD7_9BACT</name>
<evidence type="ECO:0000313" key="2">
    <source>
        <dbReference type="Proteomes" id="UP000722750"/>
    </source>
</evidence>
<dbReference type="Proteomes" id="UP000722750">
    <property type="component" value="Unassembled WGS sequence"/>
</dbReference>
<organism evidence="1 2">
    <name type="scientific">Candidatus Scalindua arabica</name>
    <dbReference type="NCBI Taxonomy" id="1127984"/>
    <lineage>
        <taxon>Bacteria</taxon>
        <taxon>Pseudomonadati</taxon>
        <taxon>Planctomycetota</taxon>
        <taxon>Candidatus Brocadiia</taxon>
        <taxon>Candidatus Brocadiales</taxon>
        <taxon>Candidatus Scalinduaceae</taxon>
        <taxon>Candidatus Scalindua</taxon>
    </lineage>
</organism>
<dbReference type="EMBL" id="JAANXD010000003">
    <property type="protein sequence ID" value="MBS1257044.1"/>
    <property type="molecule type" value="Genomic_DNA"/>
</dbReference>
<comment type="caution">
    <text evidence="1">The sequence shown here is derived from an EMBL/GenBank/DDBJ whole genome shotgun (WGS) entry which is preliminary data.</text>
</comment>
<evidence type="ECO:0000313" key="1">
    <source>
        <dbReference type="EMBL" id="MBS1257044.1"/>
    </source>
</evidence>
<protein>
    <submittedName>
        <fullName evidence="1">Uncharacterized protein</fullName>
    </submittedName>
</protein>
<sequence length="34" mass="3970">MVNLLNYIDEATVVNRTITLAWETLYGINRKESK</sequence>
<gene>
    <name evidence="1" type="ORF">MAG551_00079</name>
</gene>
<accession>A0A941VYD7</accession>
<reference evidence="1" key="1">
    <citation type="journal article" date="2021" name="ISME J.">
        <title>Fine-scale metabolic discontinuity in a stratified prokaryote microbiome of a Red Sea deep halocline.</title>
        <authorList>
            <person name="Michoud G."/>
            <person name="Ngugi D.K."/>
            <person name="Barozzi A."/>
            <person name="Merlino G."/>
            <person name="Calleja M.L."/>
            <person name="Delgado-Huertas A."/>
            <person name="Moran X.A.G."/>
            <person name="Daffonchio D."/>
        </authorList>
    </citation>
    <scope>NUCLEOTIDE SEQUENCE</scope>
    <source>
        <strain evidence="1">SuakinDeep_MAG55_1</strain>
    </source>
</reference>